<keyword evidence="5" id="KW-1185">Reference proteome</keyword>
<evidence type="ECO:0000256" key="2">
    <source>
        <dbReference type="ARBA" id="ARBA00022763"/>
    </source>
</evidence>
<dbReference type="Proteomes" id="UP000253209">
    <property type="component" value="Unassembled WGS sequence"/>
</dbReference>
<keyword evidence="2" id="KW-0227">DNA damage</keyword>
<dbReference type="Gene3D" id="3.40.1170.60">
    <property type="match status" value="1"/>
</dbReference>
<evidence type="ECO:0000313" key="4">
    <source>
        <dbReference type="EMBL" id="RCH56350.1"/>
    </source>
</evidence>
<dbReference type="PANTHER" id="PTHR35369">
    <property type="entry name" value="BLR3025 PROTEIN-RELATED"/>
    <property type="match status" value="1"/>
</dbReference>
<dbReference type="RefSeq" id="WP_114003248.1">
    <property type="nucleotide sequence ID" value="NZ_QGDC01000001.1"/>
</dbReference>
<dbReference type="InterPro" id="IPR050356">
    <property type="entry name" value="SulA_CellDiv_inhibitor"/>
</dbReference>
<comment type="similarity">
    <text evidence="1">Belongs to the DNA polymerase type-Y family.</text>
</comment>
<dbReference type="Pfam" id="PF00817">
    <property type="entry name" value="IMS"/>
    <property type="match status" value="1"/>
</dbReference>
<evidence type="ECO:0000256" key="1">
    <source>
        <dbReference type="ARBA" id="ARBA00010945"/>
    </source>
</evidence>
<dbReference type="EMBL" id="QGDC01000001">
    <property type="protein sequence ID" value="RCH56350.1"/>
    <property type="molecule type" value="Genomic_DNA"/>
</dbReference>
<proteinExistence type="inferred from homology"/>
<dbReference type="GO" id="GO:0006281">
    <property type="term" value="P:DNA repair"/>
    <property type="evidence" value="ECO:0007669"/>
    <property type="project" value="InterPro"/>
</dbReference>
<organism evidence="4 5">
    <name type="scientific">Mucilaginibacter hurinus</name>
    <dbReference type="NCBI Taxonomy" id="2201324"/>
    <lineage>
        <taxon>Bacteria</taxon>
        <taxon>Pseudomonadati</taxon>
        <taxon>Bacteroidota</taxon>
        <taxon>Sphingobacteriia</taxon>
        <taxon>Sphingobacteriales</taxon>
        <taxon>Sphingobacteriaceae</taxon>
        <taxon>Mucilaginibacter</taxon>
    </lineage>
</organism>
<protein>
    <submittedName>
        <fullName evidence="4">DNA polymerase Y family protein</fullName>
    </submittedName>
</protein>
<dbReference type="OrthoDB" id="625722at2"/>
<dbReference type="SUPFAM" id="SSF56672">
    <property type="entry name" value="DNA/RNA polymerases"/>
    <property type="match status" value="1"/>
</dbReference>
<feature type="domain" description="UmuC" evidence="3">
    <location>
        <begin position="9"/>
        <end position="152"/>
    </location>
</feature>
<dbReference type="Gene3D" id="3.30.70.270">
    <property type="match status" value="1"/>
</dbReference>
<dbReference type="PANTHER" id="PTHR35369:SF2">
    <property type="entry name" value="BLR3025 PROTEIN"/>
    <property type="match status" value="1"/>
</dbReference>
<name>A0A367GSX4_9SPHI</name>
<dbReference type="InterPro" id="IPR043128">
    <property type="entry name" value="Rev_trsase/Diguanyl_cyclase"/>
</dbReference>
<reference evidence="4 5" key="1">
    <citation type="submission" date="2018-05" db="EMBL/GenBank/DDBJ databases">
        <title>Mucilaginibacter hurinus sp. nov., isolated from briquette warehouse soil.</title>
        <authorList>
            <person name="Choi L."/>
        </authorList>
    </citation>
    <scope>NUCLEOTIDE SEQUENCE [LARGE SCALE GENOMIC DNA]</scope>
    <source>
        <strain evidence="4 5">ZR32</strain>
    </source>
</reference>
<sequence>MPKRYMAIWFRHLVTDWLMLGRPQLREVPFVCVMPEHNRIVVTAASHRAEAEGIFAGMAAADAKAITTNLKVLDAIPGKEAKLLRQLGLWCIRYTPLVTVDKPDGLLLDITGCAHLWGGERGYLKEIVLKLRSRGYDTRAAIADTAGAAWAVARYGKVTPIINSGEQAGALPDLPPAALRLEPEINSRLHKLGLRTIGSFINMPQRELRRRFGELFLQRLGQALGTEDEILTPLVPPVPYTERLPCMEPVCTAAGIEIAIKKLLEQLCLRLQSEGKGARKVILKCYRVDGKLVQAGISTGRGSHSVSHLCRLFDLQIGKIETALGIELFLLEATKVEDVAVLQEKLWAGNPGLADTALAELLDRIAGKIGPERIRRYLPAEHYWPERSVRPALSLQEVPETAWRTDRPRPVRLLPRPEAIKVMSVLPDYPPNMFIYNGRRYEVARADGPERIEREWWLDKGTHRDYYAVEDTAGQRYWLFRSGHFDEAPEWFLHGFFA</sequence>
<accession>A0A367GSX4</accession>
<dbReference type="AlphaFoldDB" id="A0A367GSX4"/>
<comment type="caution">
    <text evidence="4">The sequence shown here is derived from an EMBL/GenBank/DDBJ whole genome shotgun (WGS) entry which is preliminary data.</text>
</comment>
<dbReference type="CDD" id="cd03468">
    <property type="entry name" value="PolY_like"/>
    <property type="match status" value="1"/>
</dbReference>
<dbReference type="InterPro" id="IPR001126">
    <property type="entry name" value="UmuC"/>
</dbReference>
<evidence type="ECO:0000259" key="3">
    <source>
        <dbReference type="Pfam" id="PF00817"/>
    </source>
</evidence>
<dbReference type="InterPro" id="IPR043502">
    <property type="entry name" value="DNA/RNA_pol_sf"/>
</dbReference>
<evidence type="ECO:0000313" key="5">
    <source>
        <dbReference type="Proteomes" id="UP000253209"/>
    </source>
</evidence>
<gene>
    <name evidence="4" type="ORF">DJ568_00375</name>
</gene>